<protein>
    <submittedName>
        <fullName evidence="2">Uncharacterized protein</fullName>
    </submittedName>
</protein>
<organism evidence="2 3">
    <name type="scientific">Mordavella massiliensis</name>
    <dbReference type="NCBI Taxonomy" id="1871024"/>
    <lineage>
        <taxon>Bacteria</taxon>
        <taxon>Bacillati</taxon>
        <taxon>Bacillota</taxon>
        <taxon>Clostridia</taxon>
        <taxon>Eubacteriales</taxon>
        <taxon>Clostridiaceae</taxon>
        <taxon>Mordavella</taxon>
    </lineage>
</organism>
<sequence>MNNERLHYGDRIIYMEGIVVDVDDCSISVDLKGRLGFFKAPKRMFICDTEPKVGQEIGWNMSFPEQLGPEVNEKYVSNIEKERRNQEKMRRQMENKEVSK</sequence>
<feature type="region of interest" description="Disordered" evidence="1">
    <location>
        <begin position="80"/>
        <end position="100"/>
    </location>
</feature>
<gene>
    <name evidence="2" type="ORF">H6A20_06735</name>
</gene>
<dbReference type="InterPro" id="IPR048108">
    <property type="entry name" value="CBO2463_dom"/>
</dbReference>
<dbReference type="Proteomes" id="UP000705508">
    <property type="component" value="Unassembled WGS sequence"/>
</dbReference>
<name>A0A939BGW8_9CLOT</name>
<evidence type="ECO:0000313" key="3">
    <source>
        <dbReference type="Proteomes" id="UP000705508"/>
    </source>
</evidence>
<evidence type="ECO:0000256" key="1">
    <source>
        <dbReference type="SAM" id="MobiDB-lite"/>
    </source>
</evidence>
<dbReference type="RefSeq" id="WP_204906363.1">
    <property type="nucleotide sequence ID" value="NZ_JACJKS010000007.1"/>
</dbReference>
<proteinExistence type="predicted"/>
<reference evidence="2" key="1">
    <citation type="submission" date="2020-08" db="EMBL/GenBank/DDBJ databases">
        <authorList>
            <person name="Cejkova D."/>
            <person name="Kubasova T."/>
            <person name="Jahodarova E."/>
            <person name="Rychlik I."/>
        </authorList>
    </citation>
    <scope>NUCLEOTIDE SEQUENCE</scope>
    <source>
        <strain evidence="2">An582</strain>
    </source>
</reference>
<comment type="caution">
    <text evidence="2">The sequence shown here is derived from an EMBL/GenBank/DDBJ whole genome shotgun (WGS) entry which is preliminary data.</text>
</comment>
<dbReference type="NCBIfam" id="NF041553">
    <property type="entry name" value="CBO2463_dom"/>
    <property type="match status" value="1"/>
</dbReference>
<dbReference type="AlphaFoldDB" id="A0A939BGW8"/>
<accession>A0A939BGW8</accession>
<dbReference type="EMBL" id="JACJKS010000007">
    <property type="protein sequence ID" value="MBM6948354.1"/>
    <property type="molecule type" value="Genomic_DNA"/>
</dbReference>
<evidence type="ECO:0000313" key="2">
    <source>
        <dbReference type="EMBL" id="MBM6948354.1"/>
    </source>
</evidence>
<reference evidence="2" key="2">
    <citation type="journal article" date="2021" name="Sci. Rep.">
        <title>The distribution of antibiotic resistance genes in chicken gut microbiota commensals.</title>
        <authorList>
            <person name="Juricova H."/>
            <person name="Matiasovicova J."/>
            <person name="Kubasova T."/>
            <person name="Cejkova D."/>
            <person name="Rychlik I."/>
        </authorList>
    </citation>
    <scope>NUCLEOTIDE SEQUENCE</scope>
    <source>
        <strain evidence="2">An582</strain>
    </source>
</reference>